<feature type="transmembrane region" description="Helical" evidence="2">
    <location>
        <begin position="161"/>
        <end position="179"/>
    </location>
</feature>
<dbReference type="EMBL" id="AUBJ02000001">
    <property type="protein sequence ID" value="MCP2333808.1"/>
    <property type="molecule type" value="Genomic_DNA"/>
</dbReference>
<dbReference type="InterPro" id="IPR050817">
    <property type="entry name" value="DjlA_DnaK_co-chaperone"/>
</dbReference>
<dbReference type="InterPro" id="IPR036869">
    <property type="entry name" value="J_dom_sf"/>
</dbReference>
<name>A0ABT1JNU6_ACTCY</name>
<evidence type="ECO:0000259" key="3">
    <source>
        <dbReference type="PROSITE" id="PS50076"/>
    </source>
</evidence>
<dbReference type="Proteomes" id="UP000791080">
    <property type="component" value="Unassembled WGS sequence"/>
</dbReference>
<feature type="compositionally biased region" description="Basic residues" evidence="1">
    <location>
        <begin position="81"/>
        <end position="93"/>
    </location>
</feature>
<feature type="domain" description="J" evidence="3">
    <location>
        <begin position="3"/>
        <end position="64"/>
    </location>
</feature>
<evidence type="ECO:0000313" key="5">
    <source>
        <dbReference type="Proteomes" id="UP000791080"/>
    </source>
</evidence>
<reference evidence="4 5" key="1">
    <citation type="submission" date="2022-06" db="EMBL/GenBank/DDBJ databases">
        <title>Genomic Encyclopedia of Type Strains, Phase I: the one thousand microbial genomes (KMG-I) project.</title>
        <authorList>
            <person name="Kyrpides N."/>
        </authorList>
    </citation>
    <scope>NUCLEOTIDE SEQUENCE [LARGE SCALE GENOMIC DNA]</scope>
    <source>
        <strain evidence="4 5">DSM 43889</strain>
    </source>
</reference>
<dbReference type="CDD" id="cd06257">
    <property type="entry name" value="DnaJ"/>
    <property type="match status" value="1"/>
</dbReference>
<dbReference type="InterPro" id="IPR018253">
    <property type="entry name" value="DnaJ_domain_CS"/>
</dbReference>
<protein>
    <submittedName>
        <fullName evidence="4">DnaJ domain-containing protein</fullName>
    </submittedName>
</protein>
<accession>A0ABT1JNU6</accession>
<keyword evidence="2" id="KW-0812">Transmembrane</keyword>
<dbReference type="PROSITE" id="PS00636">
    <property type="entry name" value="DNAJ_1"/>
    <property type="match status" value="1"/>
</dbReference>
<keyword evidence="2" id="KW-1133">Transmembrane helix</keyword>
<sequence>MVDHYELLGLSRDATTAEVKSAYRQLAKTMHPDAGGTAGAFRLLQDAYETLTDPLLRRQYDRDRARAAAPPAAPGDSRSPSRWHSRRRGHRRPFGTDPDFVPPTPKVDPDDLDWWTTVRETDHVRHVPPAGCGHAPPLAATGLWAALLALAPVMVGSPVSLMMWLLLVAAAAGWVIRIVRRQLAASRTDRAFAEEFGDTRVFGRPGAERDEVAEQLTADLLTTYLTRIPGVRIFHGLAMPDSVFSDVDHAVLCGRRLVLVESRAWLPGHYAVDEDGELWRNGHPFRGGSVRLPDVVAAYRRLLPGVEVRGALLLYPSRAGEITTEEDDGSISAPMTPERFVDEVGAWLAEDPTAVDADLFKAVLNQVVSASARS</sequence>
<evidence type="ECO:0000256" key="1">
    <source>
        <dbReference type="SAM" id="MobiDB-lite"/>
    </source>
</evidence>
<keyword evidence="2" id="KW-0472">Membrane</keyword>
<organism evidence="4 5">
    <name type="scientific">Actinoalloteichus caeruleus DSM 43889</name>
    <dbReference type="NCBI Taxonomy" id="1120930"/>
    <lineage>
        <taxon>Bacteria</taxon>
        <taxon>Bacillati</taxon>
        <taxon>Actinomycetota</taxon>
        <taxon>Actinomycetes</taxon>
        <taxon>Pseudonocardiales</taxon>
        <taxon>Pseudonocardiaceae</taxon>
        <taxon>Actinoalloteichus</taxon>
        <taxon>Actinoalloteichus cyanogriseus</taxon>
    </lineage>
</organism>
<dbReference type="PROSITE" id="PS50076">
    <property type="entry name" value="DNAJ_2"/>
    <property type="match status" value="1"/>
</dbReference>
<dbReference type="PRINTS" id="PR00625">
    <property type="entry name" value="JDOMAIN"/>
</dbReference>
<dbReference type="SMART" id="SM00271">
    <property type="entry name" value="DnaJ"/>
    <property type="match status" value="1"/>
</dbReference>
<gene>
    <name evidence="4" type="ORF">G443_004078</name>
</gene>
<dbReference type="RefSeq" id="WP_026419088.1">
    <property type="nucleotide sequence ID" value="NZ_AUBJ02000001.1"/>
</dbReference>
<evidence type="ECO:0000256" key="2">
    <source>
        <dbReference type="SAM" id="Phobius"/>
    </source>
</evidence>
<evidence type="ECO:0000313" key="4">
    <source>
        <dbReference type="EMBL" id="MCP2333808.1"/>
    </source>
</evidence>
<feature type="region of interest" description="Disordered" evidence="1">
    <location>
        <begin position="63"/>
        <end position="106"/>
    </location>
</feature>
<comment type="caution">
    <text evidence="4">The sequence shown here is derived from an EMBL/GenBank/DDBJ whole genome shotgun (WGS) entry which is preliminary data.</text>
</comment>
<dbReference type="InterPro" id="IPR001623">
    <property type="entry name" value="DnaJ_domain"/>
</dbReference>
<keyword evidence="5" id="KW-1185">Reference proteome</keyword>
<proteinExistence type="predicted"/>
<dbReference type="PANTHER" id="PTHR24074">
    <property type="entry name" value="CO-CHAPERONE PROTEIN DJLA"/>
    <property type="match status" value="1"/>
</dbReference>
<dbReference type="SUPFAM" id="SSF46565">
    <property type="entry name" value="Chaperone J-domain"/>
    <property type="match status" value="1"/>
</dbReference>
<dbReference type="Gene3D" id="1.10.287.110">
    <property type="entry name" value="DnaJ domain"/>
    <property type="match status" value="1"/>
</dbReference>
<dbReference type="Pfam" id="PF00226">
    <property type="entry name" value="DnaJ"/>
    <property type="match status" value="1"/>
</dbReference>
<feature type="compositionally biased region" description="Low complexity" evidence="1">
    <location>
        <begin position="67"/>
        <end position="80"/>
    </location>
</feature>